<evidence type="ECO:0000256" key="1">
    <source>
        <dbReference type="SAM" id="MobiDB-lite"/>
    </source>
</evidence>
<dbReference type="RefSeq" id="WP_279536606.1">
    <property type="nucleotide sequence ID" value="NZ_SNYN01000002.1"/>
</dbReference>
<keyword evidence="4" id="KW-1185">Reference proteome</keyword>
<proteinExistence type="predicted"/>
<dbReference type="Gene3D" id="3.40.50.300">
    <property type="entry name" value="P-loop containing nucleotide triphosphate hydrolases"/>
    <property type="match status" value="1"/>
</dbReference>
<dbReference type="SUPFAM" id="SSF52540">
    <property type="entry name" value="P-loop containing nucleoside triphosphate hydrolases"/>
    <property type="match status" value="1"/>
</dbReference>
<dbReference type="CDD" id="cd01127">
    <property type="entry name" value="TrwB_TraG_TraD_VirD4"/>
    <property type="match status" value="1"/>
</dbReference>
<gene>
    <name evidence="3" type="ORF">EV190_102222</name>
</gene>
<feature type="region of interest" description="Disordered" evidence="1">
    <location>
        <begin position="340"/>
        <end position="359"/>
    </location>
</feature>
<sequence length="359" mass="38313">MTGGWMRLARADHYPLRTRFDDDPLRGLLGALTDLDPDQRVGVRVCARPVTGPRLARARTAAARLRGAAPAAWGPLLLDAATPRTRGPAGPLRPDTGDTIRAILAKAASPRLACAVSYRLATSRPDGPAAERLRGRAHGVASAFAAFTSGTNHLRRRRMWRPRPWSGHRWLARGTLLRIPELAALAHLPTDTTVPGLERAGARRVAPTPAVPAGGANTRLLGDADAGAPRPVSLGVAESRQHTHVIGKTGSGKSTLLANLILQDAEDGRSALVIDPRGDLVTDVLARLPEAAADRVVLFDPDDNAPPPRLNLLQGPDPEFTSDSATGIFRRIYAHWWGPAPTTSCARPPSPSPARRIPR</sequence>
<evidence type="ECO:0000259" key="2">
    <source>
        <dbReference type="Pfam" id="PF01935"/>
    </source>
</evidence>
<name>A0A4R6V674_9ACTN</name>
<comment type="caution">
    <text evidence="3">The sequence shown here is derived from an EMBL/GenBank/DDBJ whole genome shotgun (WGS) entry which is preliminary data.</text>
</comment>
<feature type="compositionally biased region" description="Low complexity" evidence="1">
    <location>
        <begin position="203"/>
        <end position="216"/>
    </location>
</feature>
<dbReference type="InterPro" id="IPR027417">
    <property type="entry name" value="P-loop_NTPase"/>
</dbReference>
<accession>A0A4R6V674</accession>
<dbReference type="AlphaFoldDB" id="A0A4R6V674"/>
<dbReference type="Pfam" id="PF01935">
    <property type="entry name" value="DUF87"/>
    <property type="match status" value="1"/>
</dbReference>
<evidence type="ECO:0000313" key="3">
    <source>
        <dbReference type="EMBL" id="TDQ54388.1"/>
    </source>
</evidence>
<protein>
    <submittedName>
        <fullName evidence="3">Uncharacterized protein DUF87</fullName>
    </submittedName>
</protein>
<feature type="region of interest" description="Disordered" evidence="1">
    <location>
        <begin position="202"/>
        <end position="226"/>
    </location>
</feature>
<dbReference type="InterPro" id="IPR002789">
    <property type="entry name" value="HerA_central"/>
</dbReference>
<dbReference type="EMBL" id="SNYN01000002">
    <property type="protein sequence ID" value="TDQ54388.1"/>
    <property type="molecule type" value="Genomic_DNA"/>
</dbReference>
<dbReference type="Proteomes" id="UP000295281">
    <property type="component" value="Unassembled WGS sequence"/>
</dbReference>
<feature type="domain" description="Helicase HerA central" evidence="2">
    <location>
        <begin position="231"/>
        <end position="303"/>
    </location>
</feature>
<evidence type="ECO:0000313" key="4">
    <source>
        <dbReference type="Proteomes" id="UP000295281"/>
    </source>
</evidence>
<reference evidence="3 4" key="1">
    <citation type="submission" date="2019-03" db="EMBL/GenBank/DDBJ databases">
        <title>Genomic Encyclopedia of Type Strains, Phase IV (KMG-IV): sequencing the most valuable type-strain genomes for metagenomic binning, comparative biology and taxonomic classification.</title>
        <authorList>
            <person name="Goeker M."/>
        </authorList>
    </citation>
    <scope>NUCLEOTIDE SEQUENCE [LARGE SCALE GENOMIC DNA]</scope>
    <source>
        <strain evidence="3 4">DSM 46770</strain>
    </source>
</reference>
<organism evidence="3 4">
    <name type="scientific">Actinorugispora endophytica</name>
    <dbReference type="NCBI Taxonomy" id="1605990"/>
    <lineage>
        <taxon>Bacteria</taxon>
        <taxon>Bacillati</taxon>
        <taxon>Actinomycetota</taxon>
        <taxon>Actinomycetes</taxon>
        <taxon>Streptosporangiales</taxon>
        <taxon>Nocardiopsidaceae</taxon>
        <taxon>Actinorugispora</taxon>
    </lineage>
</organism>